<evidence type="ECO:0000313" key="4">
    <source>
        <dbReference type="WBParaSite" id="TCLT_0000624201-mRNA-1"/>
    </source>
</evidence>
<organism evidence="4">
    <name type="scientific">Thelazia callipaeda</name>
    <name type="common">Oriental eyeworm</name>
    <name type="synonym">Parasitic nematode</name>
    <dbReference type="NCBI Taxonomy" id="103827"/>
    <lineage>
        <taxon>Eukaryota</taxon>
        <taxon>Metazoa</taxon>
        <taxon>Ecdysozoa</taxon>
        <taxon>Nematoda</taxon>
        <taxon>Chromadorea</taxon>
        <taxon>Rhabditida</taxon>
        <taxon>Spirurina</taxon>
        <taxon>Spiruromorpha</taxon>
        <taxon>Thelazioidea</taxon>
        <taxon>Thelaziidae</taxon>
        <taxon>Thelazia</taxon>
    </lineage>
</organism>
<dbReference type="OrthoDB" id="5865812at2759"/>
<reference evidence="2 3" key="2">
    <citation type="submission" date="2018-11" db="EMBL/GenBank/DDBJ databases">
        <authorList>
            <consortium name="Pathogen Informatics"/>
        </authorList>
    </citation>
    <scope>NUCLEOTIDE SEQUENCE [LARGE SCALE GENOMIC DNA]</scope>
</reference>
<feature type="compositionally biased region" description="Basic and acidic residues" evidence="1">
    <location>
        <begin position="1"/>
        <end position="15"/>
    </location>
</feature>
<sequence length="188" mass="21455">MEFLGVKRQEQKQSKSQENAGYVCLERTQEGITSPKSENVKPTENVRATDAFSETKVTQEYPEEDVDLKAEALPEIKAGTMDVADCRDPNYKTLNFFMDKDIDVFGADKWKPGQPRVGTMQKLSEDEFAVRLQKIKARYGLETEAELQPQPVINWNTLFNDKNYKQQGELIVLTVPNKDVQHVLIGKK</sequence>
<keyword evidence="3" id="KW-1185">Reference proteome</keyword>
<evidence type="ECO:0000313" key="2">
    <source>
        <dbReference type="EMBL" id="VDN03562.1"/>
    </source>
</evidence>
<evidence type="ECO:0000313" key="3">
    <source>
        <dbReference type="Proteomes" id="UP000276776"/>
    </source>
</evidence>
<reference evidence="4" key="1">
    <citation type="submission" date="2017-02" db="UniProtKB">
        <authorList>
            <consortium name="WormBaseParasite"/>
        </authorList>
    </citation>
    <scope>IDENTIFICATION</scope>
</reference>
<dbReference type="Proteomes" id="UP000276776">
    <property type="component" value="Unassembled WGS sequence"/>
</dbReference>
<proteinExistence type="predicted"/>
<name>A0A0N5D0C5_THECL</name>
<dbReference type="WBParaSite" id="TCLT_0000624201-mRNA-1">
    <property type="protein sequence ID" value="TCLT_0000624201-mRNA-1"/>
    <property type="gene ID" value="TCLT_0000624201"/>
</dbReference>
<gene>
    <name evidence="2" type="ORF">TCLT_LOCUS6231</name>
</gene>
<protein>
    <submittedName>
        <fullName evidence="4">XIRP2</fullName>
    </submittedName>
</protein>
<dbReference type="AlphaFoldDB" id="A0A0N5D0C5"/>
<feature type="region of interest" description="Disordered" evidence="1">
    <location>
        <begin position="1"/>
        <end position="58"/>
    </location>
</feature>
<accession>A0A0N5D0C5</accession>
<evidence type="ECO:0000256" key="1">
    <source>
        <dbReference type="SAM" id="MobiDB-lite"/>
    </source>
</evidence>
<dbReference type="EMBL" id="UYYF01004400">
    <property type="protein sequence ID" value="VDN03562.1"/>
    <property type="molecule type" value="Genomic_DNA"/>
</dbReference>
<feature type="compositionally biased region" description="Polar residues" evidence="1">
    <location>
        <begin position="30"/>
        <end position="42"/>
    </location>
</feature>